<sequence length="88" mass="10158">MLYYFVYAPITPPQKHKLGTTKSITMCVYACIPYSHLARTVLYIFTYSSTAAPLFYYLNALPFFSHGCIRDERPTVRFTHLKTFCGMA</sequence>
<dbReference type="Proteomes" id="UP000492820">
    <property type="component" value="Unassembled WGS sequence"/>
</dbReference>
<protein>
    <submittedName>
        <fullName evidence="1 3">Expressed protein</fullName>
    </submittedName>
</protein>
<evidence type="ECO:0000313" key="3">
    <source>
        <dbReference type="WBParaSite" id="EgrG_000173100"/>
    </source>
</evidence>
<dbReference type="WBParaSite" id="EgrG_000173100">
    <property type="protein sequence ID" value="EgrG_000173100"/>
    <property type="gene ID" value="EgrG_000173100"/>
</dbReference>
<reference evidence="1" key="2">
    <citation type="submission" date="2014-06" db="EMBL/GenBank/DDBJ databases">
        <authorList>
            <person name="Aslett M."/>
        </authorList>
    </citation>
    <scope>NUCLEOTIDE SEQUENCE</scope>
</reference>
<reference evidence="1 2" key="1">
    <citation type="journal article" date="2013" name="Nature">
        <title>The genomes of four tapeworm species reveal adaptations to parasitism.</title>
        <authorList>
            <person name="Tsai I.J."/>
            <person name="Zarowiecki M."/>
            <person name="Holroyd N."/>
            <person name="Garciarrubio A."/>
            <person name="Sanchez-Flores A."/>
            <person name="Brooks K.L."/>
            <person name="Tracey A."/>
            <person name="Bobes R.J."/>
            <person name="Fragoso G."/>
            <person name="Sciutto E."/>
            <person name="Aslett M."/>
            <person name="Beasley H."/>
            <person name="Bennett H.M."/>
            <person name="Cai J."/>
            <person name="Camicia F."/>
            <person name="Clark R."/>
            <person name="Cucher M."/>
            <person name="De Silva N."/>
            <person name="Day T.A."/>
            <person name="Deplazes P."/>
            <person name="Estrada K."/>
            <person name="Fernandez C."/>
            <person name="Holland P.W."/>
            <person name="Hou J."/>
            <person name="Hu S."/>
            <person name="Huckvale T."/>
            <person name="Hung S.S."/>
            <person name="Kamenetzky L."/>
            <person name="Keane J.A."/>
            <person name="Kiss F."/>
            <person name="Koziol U."/>
            <person name="Lambert O."/>
            <person name="Liu K."/>
            <person name="Luo X."/>
            <person name="Luo Y."/>
            <person name="Macchiaroli N."/>
            <person name="Nichol S."/>
            <person name="Paps J."/>
            <person name="Parkinson J."/>
            <person name="Pouchkina-Stantcheva N."/>
            <person name="Riddiford N."/>
            <person name="Rosenzvit M."/>
            <person name="Salinas G."/>
            <person name="Wasmuth J.D."/>
            <person name="Zamanian M."/>
            <person name="Zheng Y."/>
            <person name="Cai X."/>
            <person name="Soberon X."/>
            <person name="Olson P.D."/>
            <person name="Laclette J.P."/>
            <person name="Brehm K."/>
            <person name="Berriman M."/>
            <person name="Garciarrubio A."/>
            <person name="Bobes R.J."/>
            <person name="Fragoso G."/>
            <person name="Sanchez-Flores A."/>
            <person name="Estrada K."/>
            <person name="Cevallos M.A."/>
            <person name="Morett E."/>
            <person name="Gonzalez V."/>
            <person name="Portillo T."/>
            <person name="Ochoa-Leyva A."/>
            <person name="Jose M.V."/>
            <person name="Sciutto E."/>
            <person name="Landa A."/>
            <person name="Jimenez L."/>
            <person name="Valdes V."/>
            <person name="Carrero J.C."/>
            <person name="Larralde C."/>
            <person name="Morales-Montor J."/>
            <person name="Limon-Lason J."/>
            <person name="Soberon X."/>
            <person name="Laclette J.P."/>
        </authorList>
    </citation>
    <scope>NUCLEOTIDE SEQUENCE [LARGE SCALE GENOMIC DNA]</scope>
</reference>
<organism evidence="1">
    <name type="scientific">Echinococcus granulosus</name>
    <name type="common">Hydatid tapeworm</name>
    <dbReference type="NCBI Taxonomy" id="6210"/>
    <lineage>
        <taxon>Eukaryota</taxon>
        <taxon>Metazoa</taxon>
        <taxon>Spiralia</taxon>
        <taxon>Lophotrochozoa</taxon>
        <taxon>Platyhelminthes</taxon>
        <taxon>Cestoda</taxon>
        <taxon>Eucestoda</taxon>
        <taxon>Cyclophyllidea</taxon>
        <taxon>Taeniidae</taxon>
        <taxon>Echinococcus</taxon>
        <taxon>Echinococcus granulosus group</taxon>
    </lineage>
</organism>
<evidence type="ECO:0000313" key="1">
    <source>
        <dbReference type="EMBL" id="CDS21330.1"/>
    </source>
</evidence>
<name>A0A068WNK3_ECHGR</name>
<gene>
    <name evidence="1" type="ORF">EgrG_000173100</name>
</gene>
<dbReference type="AlphaFoldDB" id="A0A068WNK3"/>
<dbReference type="EMBL" id="LK028583">
    <property type="protein sequence ID" value="CDS21330.1"/>
    <property type="molecule type" value="Genomic_DNA"/>
</dbReference>
<proteinExistence type="predicted"/>
<accession>A0A068WNK3</accession>
<evidence type="ECO:0000313" key="2">
    <source>
        <dbReference type="Proteomes" id="UP000492820"/>
    </source>
</evidence>
<reference evidence="3" key="3">
    <citation type="submission" date="2020-10" db="UniProtKB">
        <authorList>
            <consortium name="WormBaseParasite"/>
        </authorList>
    </citation>
    <scope>IDENTIFICATION</scope>
</reference>